<evidence type="ECO:0000256" key="2">
    <source>
        <dbReference type="ARBA" id="ARBA00022679"/>
    </source>
</evidence>
<dbReference type="CDD" id="cd02440">
    <property type="entry name" value="AdoMet_MTases"/>
    <property type="match status" value="1"/>
</dbReference>
<dbReference type="eggNOG" id="COG0144">
    <property type="taxonomic scope" value="Bacteria"/>
</dbReference>
<dbReference type="KEGG" id="dpd:Deipe_3665"/>
<dbReference type="PATRIC" id="fig|937777.3.peg.3676"/>
<dbReference type="GO" id="GO:0008173">
    <property type="term" value="F:RNA methyltransferase activity"/>
    <property type="evidence" value="ECO:0007669"/>
    <property type="project" value="InterPro"/>
</dbReference>
<accession>L0A5G9</accession>
<dbReference type="Pfam" id="PF01189">
    <property type="entry name" value="Methyltr_RsmB-F"/>
    <property type="match status" value="1"/>
</dbReference>
<feature type="active site" description="Nucleophile" evidence="5">
    <location>
        <position position="340"/>
    </location>
</feature>
<dbReference type="Pfam" id="PF01029">
    <property type="entry name" value="NusB"/>
    <property type="match status" value="1"/>
</dbReference>
<feature type="binding site" evidence="5">
    <location>
        <position position="287"/>
    </location>
    <ligand>
        <name>S-adenosyl-L-methionine</name>
        <dbReference type="ChEBI" id="CHEBI:59789"/>
    </ligand>
</feature>
<dbReference type="EMBL" id="CP003382">
    <property type="protein sequence ID" value="AFZ69091.1"/>
    <property type="molecule type" value="Genomic_DNA"/>
</dbReference>
<dbReference type="PROSITE" id="PS51686">
    <property type="entry name" value="SAM_MT_RSMB_NOP"/>
    <property type="match status" value="1"/>
</dbReference>
<dbReference type="PANTHER" id="PTHR22807:SF53">
    <property type="entry name" value="RIBOSOMAL RNA SMALL SUBUNIT METHYLTRANSFERASE B-RELATED"/>
    <property type="match status" value="1"/>
</dbReference>
<organism evidence="7 8">
    <name type="scientific">Deinococcus peraridilitoris (strain DSM 19664 / LMG 22246 / CIP 109416 / KR-200)</name>
    <dbReference type="NCBI Taxonomy" id="937777"/>
    <lineage>
        <taxon>Bacteria</taxon>
        <taxon>Thermotogati</taxon>
        <taxon>Deinococcota</taxon>
        <taxon>Deinococci</taxon>
        <taxon>Deinococcales</taxon>
        <taxon>Deinococcaceae</taxon>
        <taxon>Deinococcus</taxon>
    </lineage>
</organism>
<keyword evidence="2 5" id="KW-0808">Transferase</keyword>
<evidence type="ECO:0000313" key="7">
    <source>
        <dbReference type="EMBL" id="AFZ69091.1"/>
    </source>
</evidence>
<evidence type="ECO:0000256" key="1">
    <source>
        <dbReference type="ARBA" id="ARBA00022603"/>
    </source>
</evidence>
<evidence type="ECO:0000313" key="8">
    <source>
        <dbReference type="Proteomes" id="UP000010467"/>
    </source>
</evidence>
<keyword evidence="8" id="KW-1185">Reference proteome</keyword>
<dbReference type="Gene3D" id="3.40.50.150">
    <property type="entry name" value="Vaccinia Virus protein VP39"/>
    <property type="match status" value="1"/>
</dbReference>
<dbReference type="PRINTS" id="PR02008">
    <property type="entry name" value="RCMTFAMILY"/>
</dbReference>
<evidence type="ECO:0000256" key="5">
    <source>
        <dbReference type="PROSITE-ProRule" id="PRU01023"/>
    </source>
</evidence>
<feature type="binding site" evidence="5">
    <location>
        <position position="271"/>
    </location>
    <ligand>
        <name>S-adenosyl-L-methionine</name>
        <dbReference type="ChEBI" id="CHEBI:59789"/>
    </ligand>
</feature>
<dbReference type="InterPro" id="IPR029063">
    <property type="entry name" value="SAM-dependent_MTases_sf"/>
</dbReference>
<dbReference type="GO" id="GO:0003723">
    <property type="term" value="F:RNA binding"/>
    <property type="evidence" value="ECO:0007669"/>
    <property type="project" value="UniProtKB-UniRule"/>
</dbReference>
<dbReference type="GO" id="GO:0001510">
    <property type="term" value="P:RNA methylation"/>
    <property type="evidence" value="ECO:0007669"/>
    <property type="project" value="InterPro"/>
</dbReference>
<dbReference type="STRING" id="937777.Deipe_3665"/>
<dbReference type="InterPro" id="IPR035926">
    <property type="entry name" value="NusB-like_sf"/>
</dbReference>
<dbReference type="HOGENOM" id="CLU_005316_0_4_0"/>
<comment type="caution">
    <text evidence="5">Lacks conserved residue(s) required for the propagation of feature annotation.</text>
</comment>
<proteinExistence type="inferred from homology"/>
<reference evidence="8" key="1">
    <citation type="submission" date="2012-03" db="EMBL/GenBank/DDBJ databases">
        <title>Complete sequence of chromosome of Deinococcus peraridilitoris DSM 19664.</title>
        <authorList>
            <person name="Lucas S."/>
            <person name="Copeland A."/>
            <person name="Lapidus A."/>
            <person name="Glavina del Rio T."/>
            <person name="Dalin E."/>
            <person name="Tice H."/>
            <person name="Bruce D."/>
            <person name="Goodwin L."/>
            <person name="Pitluck S."/>
            <person name="Peters L."/>
            <person name="Mikhailova N."/>
            <person name="Lu M."/>
            <person name="Kyrpides N."/>
            <person name="Mavromatis K."/>
            <person name="Ivanova N."/>
            <person name="Brettin T."/>
            <person name="Detter J.C."/>
            <person name="Han C."/>
            <person name="Larimer F."/>
            <person name="Land M."/>
            <person name="Hauser L."/>
            <person name="Markowitz V."/>
            <person name="Cheng J.-F."/>
            <person name="Hugenholtz P."/>
            <person name="Woyke T."/>
            <person name="Wu D."/>
            <person name="Pukall R."/>
            <person name="Steenblock K."/>
            <person name="Brambilla E."/>
            <person name="Klenk H.-P."/>
            <person name="Eisen J.A."/>
        </authorList>
    </citation>
    <scope>NUCLEOTIDE SEQUENCE [LARGE SCALE GENOMIC DNA]</scope>
    <source>
        <strain evidence="8">DSM 19664 / LMG 22246 / CIP 109416 / KR-200</strain>
    </source>
</reference>
<gene>
    <name evidence="7" type="ordered locus">Deipe_3665</name>
</gene>
<feature type="domain" description="SAM-dependent MTase RsmB/NOP-type" evidence="6">
    <location>
        <begin position="131"/>
        <end position="398"/>
    </location>
</feature>
<dbReference type="AlphaFoldDB" id="L0A5G9"/>
<dbReference type="SUPFAM" id="SSF48013">
    <property type="entry name" value="NusB-like"/>
    <property type="match status" value="1"/>
</dbReference>
<dbReference type="InterPro" id="IPR006027">
    <property type="entry name" value="NusB_RsmB_TIM44"/>
</dbReference>
<name>L0A5G9_DEIPD</name>
<protein>
    <submittedName>
        <fullName evidence="7">tRNA/rRNA cytosine-C5-methylase</fullName>
    </submittedName>
</protein>
<dbReference type="InterPro" id="IPR049560">
    <property type="entry name" value="MeTrfase_RsmB-F_NOP2_cat"/>
</dbReference>
<dbReference type="GO" id="GO:0006355">
    <property type="term" value="P:regulation of DNA-templated transcription"/>
    <property type="evidence" value="ECO:0007669"/>
    <property type="project" value="InterPro"/>
</dbReference>
<evidence type="ECO:0000256" key="3">
    <source>
        <dbReference type="ARBA" id="ARBA00022691"/>
    </source>
</evidence>
<keyword evidence="4 5" id="KW-0694">RNA-binding</keyword>
<evidence type="ECO:0000256" key="4">
    <source>
        <dbReference type="ARBA" id="ARBA00022884"/>
    </source>
</evidence>
<dbReference type="Proteomes" id="UP000010467">
    <property type="component" value="Chromosome"/>
</dbReference>
<sequence>MLAQVLIGERFAAPTLDEALSKARLSTRDAGLATHIVYGSLRYHLTLERALQPLLRSNTQNKVKALLLAGAFEKLILETPGHAVVNEYVNLAKRDFGRLSGLVNAVLRRVSAPTPSAETELSLPGWLITAFENAYGEGAEAVMRDFLQPSPLWLWLTGQGVRDLESEGAAVEPGFGDVYRVTLAKPLRASSAFVRGEAQPINPASFAAVEALGDVRGERVLDLAGGAGVKAAMLAARGAHVTSVDVDARKHKAARENLSRLRLQAEFLDADLREAPRIEGADFVLLDAPCTGSGTLRAHPEIKLRLTPQAVEEMAALQAQLLQSAASLVRPGGSLLYSVCSVMEHEGPGVLRVFLQRHPEFEASGLSIAVPSVQDKFGVRTLAVGGLDGFYLSKLRRLP</sequence>
<evidence type="ECO:0000259" key="6">
    <source>
        <dbReference type="PROSITE" id="PS51686"/>
    </source>
</evidence>
<dbReference type="InterPro" id="IPR023267">
    <property type="entry name" value="RCMT"/>
</dbReference>
<keyword evidence="3 5" id="KW-0949">S-adenosyl-L-methionine</keyword>
<comment type="similarity">
    <text evidence="5">Belongs to the class I-like SAM-binding methyltransferase superfamily. RsmB/NOP family.</text>
</comment>
<keyword evidence="1 5" id="KW-0489">Methyltransferase</keyword>
<dbReference type="eggNOG" id="COG0781">
    <property type="taxonomic scope" value="Bacteria"/>
</dbReference>
<feature type="binding site" evidence="5">
    <location>
        <position position="245"/>
    </location>
    <ligand>
        <name>S-adenosyl-L-methionine</name>
        <dbReference type="ChEBI" id="CHEBI:59789"/>
    </ligand>
</feature>
<dbReference type="InterPro" id="IPR001678">
    <property type="entry name" value="MeTrfase_RsmB-F_NOP2_dom"/>
</dbReference>
<dbReference type="PANTHER" id="PTHR22807">
    <property type="entry name" value="NOP2 YEAST -RELATED NOL1/NOP2/FMU SUN DOMAIN-CONTAINING"/>
    <property type="match status" value="1"/>
</dbReference>
<dbReference type="Gene3D" id="1.10.940.10">
    <property type="entry name" value="NusB-like"/>
    <property type="match status" value="1"/>
</dbReference>
<dbReference type="SUPFAM" id="SSF53335">
    <property type="entry name" value="S-adenosyl-L-methionine-dependent methyltransferases"/>
    <property type="match status" value="1"/>
</dbReference>